<name>A0AAN7UMZ8_9PEZI</name>
<organism evidence="1 2">
    <name type="scientific">Xylaria bambusicola</name>
    <dbReference type="NCBI Taxonomy" id="326684"/>
    <lineage>
        <taxon>Eukaryota</taxon>
        <taxon>Fungi</taxon>
        <taxon>Dikarya</taxon>
        <taxon>Ascomycota</taxon>
        <taxon>Pezizomycotina</taxon>
        <taxon>Sordariomycetes</taxon>
        <taxon>Xylariomycetidae</taxon>
        <taxon>Xylariales</taxon>
        <taxon>Xylariaceae</taxon>
        <taxon>Xylaria</taxon>
    </lineage>
</organism>
<gene>
    <name evidence="1" type="ORF">RRF57_000095</name>
</gene>
<protein>
    <submittedName>
        <fullName evidence="1">Uncharacterized protein</fullName>
    </submittedName>
</protein>
<proteinExistence type="predicted"/>
<dbReference type="AlphaFoldDB" id="A0AAN7UMZ8"/>
<dbReference type="Proteomes" id="UP001305414">
    <property type="component" value="Unassembled WGS sequence"/>
</dbReference>
<accession>A0AAN7UMZ8</accession>
<keyword evidence="2" id="KW-1185">Reference proteome</keyword>
<reference evidence="1 2" key="1">
    <citation type="submission" date="2023-10" db="EMBL/GenBank/DDBJ databases">
        <title>Draft genome sequence of Xylaria bambusicola isolate GMP-LS, the root and basal stem rot pathogen of sugarcane in Indonesia.</title>
        <authorList>
            <person name="Selvaraj P."/>
            <person name="Muralishankar V."/>
            <person name="Muruganantham S."/>
            <person name="Sp S."/>
            <person name="Haryani S."/>
            <person name="Lau K.J.X."/>
            <person name="Naqvi N.I."/>
        </authorList>
    </citation>
    <scope>NUCLEOTIDE SEQUENCE [LARGE SCALE GENOMIC DNA]</scope>
    <source>
        <strain evidence="1">GMP-LS</strain>
    </source>
</reference>
<evidence type="ECO:0000313" key="2">
    <source>
        <dbReference type="Proteomes" id="UP001305414"/>
    </source>
</evidence>
<sequence>MIAHTSVSIKSSISLRHLVNKSAVAVERSLIKTNLIVDSGLSDHGNEDIVGFPDEFDILTVYLTENPDSNTRAWEWVTHNKVLVDA</sequence>
<dbReference type="EMBL" id="JAWHQM010000001">
    <property type="protein sequence ID" value="KAK5624379.1"/>
    <property type="molecule type" value="Genomic_DNA"/>
</dbReference>
<evidence type="ECO:0000313" key="1">
    <source>
        <dbReference type="EMBL" id="KAK5624379.1"/>
    </source>
</evidence>
<comment type="caution">
    <text evidence="1">The sequence shown here is derived from an EMBL/GenBank/DDBJ whole genome shotgun (WGS) entry which is preliminary data.</text>
</comment>